<evidence type="ECO:0000313" key="1">
    <source>
        <dbReference type="EMBL" id="AYV85003.1"/>
    </source>
</evidence>
<name>A0A3G5AGI1_9VIRU</name>
<gene>
    <name evidence="1" type="ORF">Satyrvirus2_14</name>
</gene>
<proteinExistence type="predicted"/>
<organism evidence="1">
    <name type="scientific">Satyrvirus sp</name>
    <dbReference type="NCBI Taxonomy" id="2487771"/>
    <lineage>
        <taxon>Viruses</taxon>
        <taxon>Varidnaviria</taxon>
        <taxon>Bamfordvirae</taxon>
        <taxon>Nucleocytoviricota</taxon>
        <taxon>Megaviricetes</taxon>
        <taxon>Imitervirales</taxon>
        <taxon>Mimiviridae</taxon>
        <taxon>Megamimivirinae</taxon>
    </lineage>
</organism>
<accession>A0A3G5AGI1</accession>
<dbReference type="InterPro" id="IPR043913">
    <property type="entry name" value="DUF5764"/>
</dbReference>
<sequence length="394" mass="45175">MNVSLFLEIKSEYTEHVTDVLTPFIYEGLNSLYKEAVRISKEQNNKERLLMIFQKLLKDIDEWNQSMIVEETNRIKQMSNTSEYFDDLVKAVIKSNIILLSYSNSISNIIAQSFYNSFTTATFVHRCYTECGKDAHNYPFLFYHDVDPMDYKRNQVIIKQNIQQGITRAIRKILPISLILKEYLINSVNIIQEPSKIELIGMQPNPVEKSQQQIPVVKPVEMKIVSEKKIDTKLEKEVMEIIKSENTKTDKQKIQAIMNIEKIITSAEPNKLNEISATRSFMRNSSAKRKSPEILIDANLNDNNNEDDDIFNNALHQSDKKLINTKFDDEKTIESSTKKSVSATSMSLNLAPTKNIAKAGTGFDVSEKVDPNKVDLIEVYESQIGGSKKRKNNK</sequence>
<reference evidence="1" key="1">
    <citation type="submission" date="2018-10" db="EMBL/GenBank/DDBJ databases">
        <title>Hidden diversity of soil giant viruses.</title>
        <authorList>
            <person name="Schulz F."/>
            <person name="Alteio L."/>
            <person name="Goudeau D."/>
            <person name="Ryan E.M."/>
            <person name="Malmstrom R.R."/>
            <person name="Blanchard J."/>
            <person name="Woyke T."/>
        </authorList>
    </citation>
    <scope>NUCLEOTIDE SEQUENCE</scope>
    <source>
        <strain evidence="1">SAV1</strain>
    </source>
</reference>
<dbReference type="Pfam" id="PF19068">
    <property type="entry name" value="DUF5764"/>
    <property type="match status" value="1"/>
</dbReference>
<protein>
    <submittedName>
        <fullName evidence="1">Uncharacterized protein</fullName>
    </submittedName>
</protein>
<dbReference type="EMBL" id="MK072438">
    <property type="protein sequence ID" value="AYV85003.1"/>
    <property type="molecule type" value="Genomic_DNA"/>
</dbReference>